<protein>
    <submittedName>
        <fullName evidence="2">Cyclase</fullName>
        <ecNumber evidence="2">4.-.-.-</ecNumber>
    </submittedName>
</protein>
<dbReference type="SUPFAM" id="SSF56281">
    <property type="entry name" value="Metallo-hydrolase/oxidoreductase"/>
    <property type="match status" value="1"/>
</dbReference>
<dbReference type="SMART" id="SM00849">
    <property type="entry name" value="Lactamase_B"/>
    <property type="match status" value="1"/>
</dbReference>
<keyword evidence="3" id="KW-1185">Reference proteome</keyword>
<name>A0ABR9JNA0_9ACTN</name>
<comment type="caution">
    <text evidence="2">The sequence shown here is derived from an EMBL/GenBank/DDBJ whole genome shotgun (WGS) entry which is preliminary data.</text>
</comment>
<dbReference type="InterPro" id="IPR001279">
    <property type="entry name" value="Metallo-B-lactamas"/>
</dbReference>
<gene>
    <name evidence="2" type="ORF">H4W34_001659</name>
</gene>
<organism evidence="2 3">
    <name type="scientific">Actinomadura algeriensis</name>
    <dbReference type="NCBI Taxonomy" id="1679523"/>
    <lineage>
        <taxon>Bacteria</taxon>
        <taxon>Bacillati</taxon>
        <taxon>Actinomycetota</taxon>
        <taxon>Actinomycetes</taxon>
        <taxon>Streptosporangiales</taxon>
        <taxon>Thermomonosporaceae</taxon>
        <taxon>Actinomadura</taxon>
    </lineage>
</organism>
<dbReference type="GO" id="GO:0016829">
    <property type="term" value="F:lyase activity"/>
    <property type="evidence" value="ECO:0007669"/>
    <property type="project" value="UniProtKB-KW"/>
</dbReference>
<sequence length="319" mass="34815">MDGLLPVAHEMSERPPGFVAPNLSPAGLRLRPRELAEGVHALMADQVPKDNNGLIVGRDAALVVDAGITPAVGRQIRRLAADLTDKPVRYLVNTTYHGDHTFGNVAFDQDVTLFSSRINKAAMTDLTLEKRLRGESMYGDESLDTVLAWRKPDVVFDRSCEIDLGGRVVHLWHLGPGNGPGDTIVHVPDAKVAFTGNFVLPYGVTPMMLIGDPIGYARSLRTMRAVLEVETLVPGHGFLGPAEPGISAWISYLENLAAAVHRGLRADVPVDALYEELPMWGIEPVPGAPEEYHALVRSLHRMNILLTYRWFAGRPAEAA</sequence>
<dbReference type="Gene3D" id="3.60.15.10">
    <property type="entry name" value="Ribonuclease Z/Hydroxyacylglutathione hydrolase-like"/>
    <property type="match status" value="1"/>
</dbReference>
<dbReference type="CDD" id="cd16282">
    <property type="entry name" value="metallo-hydrolase-like_MBL-fold"/>
    <property type="match status" value="1"/>
</dbReference>
<dbReference type="RefSeq" id="WP_192758622.1">
    <property type="nucleotide sequence ID" value="NZ_JADBDZ010000001.1"/>
</dbReference>
<dbReference type="Pfam" id="PF00753">
    <property type="entry name" value="Lactamase_B"/>
    <property type="match status" value="1"/>
</dbReference>
<evidence type="ECO:0000313" key="2">
    <source>
        <dbReference type="EMBL" id="MBE1531826.1"/>
    </source>
</evidence>
<feature type="domain" description="Metallo-beta-lactamase" evidence="1">
    <location>
        <begin position="50"/>
        <end position="236"/>
    </location>
</feature>
<reference evidence="2 3" key="1">
    <citation type="submission" date="2020-10" db="EMBL/GenBank/DDBJ databases">
        <title>Sequencing the genomes of 1000 actinobacteria strains.</title>
        <authorList>
            <person name="Klenk H.-P."/>
        </authorList>
    </citation>
    <scope>NUCLEOTIDE SEQUENCE [LARGE SCALE GENOMIC DNA]</scope>
    <source>
        <strain evidence="2 3">DSM 46744</strain>
    </source>
</reference>
<proteinExistence type="predicted"/>
<keyword evidence="2" id="KW-0456">Lyase</keyword>
<dbReference type="InterPro" id="IPR050855">
    <property type="entry name" value="NDM-1-like"/>
</dbReference>
<accession>A0ABR9JNA0</accession>
<dbReference type="EC" id="4.-.-.-" evidence="2"/>
<dbReference type="PANTHER" id="PTHR42951:SF4">
    <property type="entry name" value="ACYL-COENZYME A THIOESTERASE MBLAC2"/>
    <property type="match status" value="1"/>
</dbReference>
<dbReference type="EMBL" id="JADBDZ010000001">
    <property type="protein sequence ID" value="MBE1531826.1"/>
    <property type="molecule type" value="Genomic_DNA"/>
</dbReference>
<dbReference type="Proteomes" id="UP000627838">
    <property type="component" value="Unassembled WGS sequence"/>
</dbReference>
<evidence type="ECO:0000313" key="3">
    <source>
        <dbReference type="Proteomes" id="UP000627838"/>
    </source>
</evidence>
<evidence type="ECO:0000259" key="1">
    <source>
        <dbReference type="SMART" id="SM00849"/>
    </source>
</evidence>
<dbReference type="InterPro" id="IPR036866">
    <property type="entry name" value="RibonucZ/Hydroxyglut_hydro"/>
</dbReference>
<dbReference type="PANTHER" id="PTHR42951">
    <property type="entry name" value="METALLO-BETA-LACTAMASE DOMAIN-CONTAINING"/>
    <property type="match status" value="1"/>
</dbReference>